<dbReference type="SUPFAM" id="SSF50156">
    <property type="entry name" value="PDZ domain-like"/>
    <property type="match status" value="1"/>
</dbReference>
<comment type="subcellular location">
    <subcellularLocation>
        <location evidence="1">Membrane</location>
    </subcellularLocation>
</comment>
<name>A0A915CV88_9BILA</name>
<dbReference type="GO" id="GO:0016323">
    <property type="term" value="C:basolateral plasma membrane"/>
    <property type="evidence" value="ECO:0007669"/>
    <property type="project" value="TreeGrafter"/>
</dbReference>
<feature type="compositionally biased region" description="Polar residues" evidence="3">
    <location>
        <begin position="175"/>
        <end position="217"/>
    </location>
</feature>
<keyword evidence="4" id="KW-0812">Transmembrane</keyword>
<keyword evidence="2 4" id="KW-0472">Membrane</keyword>
<dbReference type="GO" id="GO:0098609">
    <property type="term" value="P:cell-cell adhesion"/>
    <property type="evidence" value="ECO:0007669"/>
    <property type="project" value="TreeGrafter"/>
</dbReference>
<dbReference type="GO" id="GO:0019901">
    <property type="term" value="F:protein kinase binding"/>
    <property type="evidence" value="ECO:0007669"/>
    <property type="project" value="TreeGrafter"/>
</dbReference>
<dbReference type="Proteomes" id="UP000887574">
    <property type="component" value="Unplaced"/>
</dbReference>
<sequence>MVKLEQTAEVIRQNSSMDGLSNGDANQRELIKVELRRDENGLGFNIVGGTDQQHIPTHSDIFISRIRPGTPAATDHRLRQGDIIVSVNGIDLSAVKHEEAIKIFQSVGSVCQLLVEQGGERRILMEPAGLMVASSNTNSIGSSNSSLKAELKSILKSPSPNTDNYADIVKKDLNDSTSPGDESFTSMQYMTPLSTPANGSSSRQVLNSNSTPTQSADTQKRSREISLSSVSYAEVADPCVDTPSSQHNWMDGKSSEADVSMGGEDDRVSMAPSLLDDVPRTPKRPTSRFLDPINPSVLTEALFVTVGVVALGAIIFFGYRKMCRADVKK</sequence>
<evidence type="ECO:0000256" key="3">
    <source>
        <dbReference type="SAM" id="MobiDB-lite"/>
    </source>
</evidence>
<dbReference type="SMART" id="SM00228">
    <property type="entry name" value="PDZ"/>
    <property type="match status" value="1"/>
</dbReference>
<evidence type="ECO:0000313" key="6">
    <source>
        <dbReference type="Proteomes" id="UP000887574"/>
    </source>
</evidence>
<dbReference type="GO" id="GO:0045197">
    <property type="term" value="P:establishment or maintenance of epithelial cell apical/basal polarity"/>
    <property type="evidence" value="ECO:0007669"/>
    <property type="project" value="TreeGrafter"/>
</dbReference>
<dbReference type="InterPro" id="IPR050614">
    <property type="entry name" value="Synaptic_Scaffolding_LAP-MAGUK"/>
</dbReference>
<proteinExistence type="predicted"/>
<dbReference type="WBParaSite" id="jg12979">
    <property type="protein sequence ID" value="jg12979"/>
    <property type="gene ID" value="jg12979"/>
</dbReference>
<dbReference type="GO" id="GO:0030054">
    <property type="term" value="C:cell junction"/>
    <property type="evidence" value="ECO:0007669"/>
    <property type="project" value="TreeGrafter"/>
</dbReference>
<dbReference type="InterPro" id="IPR001478">
    <property type="entry name" value="PDZ"/>
</dbReference>
<feature type="transmembrane region" description="Helical" evidence="4">
    <location>
        <begin position="301"/>
        <end position="319"/>
    </location>
</feature>
<dbReference type="PANTHER" id="PTHR23119:SF51">
    <property type="entry name" value="DISKS LARGE 1 TUMOR SUPPRESSOR PROTEIN"/>
    <property type="match status" value="1"/>
</dbReference>
<evidence type="ECO:0000259" key="5">
    <source>
        <dbReference type="PROSITE" id="PS50106"/>
    </source>
</evidence>
<dbReference type="Pfam" id="PF00595">
    <property type="entry name" value="PDZ"/>
    <property type="match status" value="1"/>
</dbReference>
<evidence type="ECO:0000313" key="7">
    <source>
        <dbReference type="WBParaSite" id="jg12979"/>
    </source>
</evidence>
<dbReference type="Gene3D" id="2.30.42.10">
    <property type="match status" value="1"/>
</dbReference>
<dbReference type="AlphaFoldDB" id="A0A915CV88"/>
<evidence type="ECO:0000256" key="2">
    <source>
        <dbReference type="ARBA" id="ARBA00023136"/>
    </source>
</evidence>
<feature type="domain" description="PDZ" evidence="5">
    <location>
        <begin position="32"/>
        <end position="119"/>
    </location>
</feature>
<dbReference type="PROSITE" id="PS50106">
    <property type="entry name" value="PDZ"/>
    <property type="match status" value="1"/>
</dbReference>
<accession>A0A915CV88</accession>
<organism evidence="6 7">
    <name type="scientific">Ditylenchus dipsaci</name>
    <dbReference type="NCBI Taxonomy" id="166011"/>
    <lineage>
        <taxon>Eukaryota</taxon>
        <taxon>Metazoa</taxon>
        <taxon>Ecdysozoa</taxon>
        <taxon>Nematoda</taxon>
        <taxon>Chromadorea</taxon>
        <taxon>Rhabditida</taxon>
        <taxon>Tylenchina</taxon>
        <taxon>Tylenchomorpha</taxon>
        <taxon>Sphaerularioidea</taxon>
        <taxon>Anguinidae</taxon>
        <taxon>Anguininae</taxon>
        <taxon>Ditylenchus</taxon>
    </lineage>
</organism>
<feature type="region of interest" description="Disordered" evidence="3">
    <location>
        <begin position="241"/>
        <end position="263"/>
    </location>
</feature>
<dbReference type="PANTHER" id="PTHR23119">
    <property type="entry name" value="DISCS LARGE"/>
    <property type="match status" value="1"/>
</dbReference>
<keyword evidence="4" id="KW-1133">Transmembrane helix</keyword>
<dbReference type="GO" id="GO:0043113">
    <property type="term" value="P:receptor clustering"/>
    <property type="evidence" value="ECO:0007669"/>
    <property type="project" value="TreeGrafter"/>
</dbReference>
<feature type="region of interest" description="Disordered" evidence="3">
    <location>
        <begin position="171"/>
        <end position="229"/>
    </location>
</feature>
<dbReference type="GO" id="GO:0097120">
    <property type="term" value="P:receptor localization to synapse"/>
    <property type="evidence" value="ECO:0007669"/>
    <property type="project" value="TreeGrafter"/>
</dbReference>
<dbReference type="InterPro" id="IPR036034">
    <property type="entry name" value="PDZ_sf"/>
</dbReference>
<evidence type="ECO:0000256" key="1">
    <source>
        <dbReference type="ARBA" id="ARBA00004370"/>
    </source>
</evidence>
<keyword evidence="6" id="KW-1185">Reference proteome</keyword>
<protein>
    <submittedName>
        <fullName evidence="7">PDZ domain-containing protein</fullName>
    </submittedName>
</protein>
<reference evidence="7" key="1">
    <citation type="submission" date="2022-11" db="UniProtKB">
        <authorList>
            <consortium name="WormBaseParasite"/>
        </authorList>
    </citation>
    <scope>IDENTIFICATION</scope>
</reference>
<evidence type="ECO:0000256" key="4">
    <source>
        <dbReference type="SAM" id="Phobius"/>
    </source>
</evidence>